<feature type="binding site" evidence="5">
    <location>
        <position position="162"/>
    </location>
    <ligand>
        <name>NAD(+)</name>
        <dbReference type="ChEBI" id="CHEBI:57540"/>
    </ligand>
</feature>
<dbReference type="InterPro" id="IPR008927">
    <property type="entry name" value="6-PGluconate_DH-like_C_sf"/>
</dbReference>
<evidence type="ECO:0000313" key="10">
    <source>
        <dbReference type="Proteomes" id="UP000612808"/>
    </source>
</evidence>
<feature type="binding site" evidence="5">
    <location>
        <position position="135"/>
    </location>
    <ligand>
        <name>NAD(+)</name>
        <dbReference type="ChEBI" id="CHEBI:57540"/>
    </ligand>
</feature>
<feature type="binding site" evidence="5">
    <location>
        <begin position="62"/>
        <end position="67"/>
    </location>
    <ligand>
        <name>NAD(+)</name>
        <dbReference type="ChEBI" id="CHEBI:57540"/>
    </ligand>
</feature>
<dbReference type="AlphaFoldDB" id="A0A8J3JER5"/>
<feature type="site" description="Important for catalytic activity" evidence="4">
    <location>
        <position position="183"/>
    </location>
</feature>
<dbReference type="PIRSF" id="PIRSF000105">
    <property type="entry name" value="HCDH"/>
    <property type="match status" value="1"/>
</dbReference>
<dbReference type="InterPro" id="IPR006176">
    <property type="entry name" value="3-OHacyl-CoA_DH_NAD-bd"/>
</dbReference>
<dbReference type="GO" id="GO:0070403">
    <property type="term" value="F:NAD+ binding"/>
    <property type="evidence" value="ECO:0007669"/>
    <property type="project" value="InterPro"/>
</dbReference>
<sequence length="357" mass="36673">MTRQTGAPQGNPAANRNPGTTPGGGTSHDVGAGWSAGAEAAGDAGTAGRTGPVPPRSVAVIGAGTMGHGIARVFAAGGVPVRLADRTVELARAGRDAIAASLPERDATVVDLVTPVGDIAEAVTGAALVIEAVPEDLALKQVVWQAIGAHAPRDATLASNTSSYDIGLLATAAGAPARVLGMHWYNPAYLVPCVEVVRTAAVEPGRVEAVLGWLTALGKRPAVTANTAGFVGNRLQFAMVAEAFRCLAEGVATARDIDAIVRGSFGFRLGDYGPFEIADLAGLDVYRAILDYLAEHLGERFATPPNLVELTAAGRYGAKSGGGVYEWPGETARRARADRDRRLAARLNSIDAGGQNR</sequence>
<dbReference type="Pfam" id="PF00725">
    <property type="entry name" value="3HCDH"/>
    <property type="match status" value="1"/>
</dbReference>
<dbReference type="InterPro" id="IPR013328">
    <property type="entry name" value="6PGD_dom2"/>
</dbReference>
<keyword evidence="10" id="KW-1185">Reference proteome</keyword>
<comment type="caution">
    <text evidence="9">The sequence shown here is derived from an EMBL/GenBank/DDBJ whole genome shotgun (WGS) entry which is preliminary data.</text>
</comment>
<comment type="pathway">
    <text evidence="1">Lipid metabolism; butanoate metabolism.</text>
</comment>
<evidence type="ECO:0000256" key="5">
    <source>
        <dbReference type="PIRSR" id="PIRSR000105-2"/>
    </source>
</evidence>
<feature type="binding site" evidence="5">
    <location>
        <position position="85"/>
    </location>
    <ligand>
        <name>NAD(+)</name>
        <dbReference type="ChEBI" id="CHEBI:57540"/>
    </ligand>
</feature>
<protein>
    <submittedName>
        <fullName evidence="9">3-hydroxybutyryl-CoA dehydrogenase</fullName>
    </submittedName>
</protein>
<feature type="domain" description="3-hydroxyacyl-CoA dehydrogenase C-terminal" evidence="7">
    <location>
        <begin position="229"/>
        <end position="327"/>
    </location>
</feature>
<dbReference type="SUPFAM" id="SSF51735">
    <property type="entry name" value="NAD(P)-binding Rossmann-fold domains"/>
    <property type="match status" value="1"/>
</dbReference>
<dbReference type="InterPro" id="IPR036291">
    <property type="entry name" value="NAD(P)-bd_dom_sf"/>
</dbReference>
<evidence type="ECO:0000256" key="2">
    <source>
        <dbReference type="ARBA" id="ARBA00009463"/>
    </source>
</evidence>
<evidence type="ECO:0000256" key="6">
    <source>
        <dbReference type="SAM" id="MobiDB-lite"/>
    </source>
</evidence>
<dbReference type="Pfam" id="PF02737">
    <property type="entry name" value="3HCDH_N"/>
    <property type="match status" value="1"/>
</dbReference>
<feature type="binding site" evidence="5">
    <location>
        <position position="140"/>
    </location>
    <ligand>
        <name>NAD(+)</name>
        <dbReference type="ChEBI" id="CHEBI:57540"/>
    </ligand>
</feature>
<dbReference type="GO" id="GO:0008691">
    <property type="term" value="F:3-hydroxybutyryl-CoA dehydrogenase activity"/>
    <property type="evidence" value="ECO:0007669"/>
    <property type="project" value="TreeGrafter"/>
</dbReference>
<dbReference type="InterPro" id="IPR022694">
    <property type="entry name" value="3-OHacyl-CoA_DH"/>
</dbReference>
<dbReference type="EMBL" id="BOMB01000041">
    <property type="protein sequence ID" value="GID15354.1"/>
    <property type="molecule type" value="Genomic_DNA"/>
</dbReference>
<feature type="binding site" evidence="5">
    <location>
        <position position="319"/>
    </location>
    <ligand>
        <name>NAD(+)</name>
        <dbReference type="ChEBI" id="CHEBI:57540"/>
    </ligand>
</feature>
<evidence type="ECO:0000256" key="4">
    <source>
        <dbReference type="PIRSR" id="PIRSR000105-1"/>
    </source>
</evidence>
<dbReference type="PANTHER" id="PTHR48075:SF5">
    <property type="entry name" value="3-HYDROXYBUTYRYL-COA DEHYDROGENASE"/>
    <property type="match status" value="1"/>
</dbReference>
<dbReference type="InterPro" id="IPR006108">
    <property type="entry name" value="3HC_DH_C"/>
</dbReference>
<feature type="compositionally biased region" description="Low complexity" evidence="6">
    <location>
        <begin position="31"/>
        <end position="51"/>
    </location>
</feature>
<gene>
    <name evidence="9" type="ORF">Aru02nite_62430</name>
</gene>
<dbReference type="Gene3D" id="1.10.1040.10">
    <property type="entry name" value="N-(1-d-carboxylethyl)-l-norvaline Dehydrogenase, domain 2"/>
    <property type="match status" value="1"/>
</dbReference>
<evidence type="ECO:0000259" key="8">
    <source>
        <dbReference type="Pfam" id="PF02737"/>
    </source>
</evidence>
<dbReference type="PROSITE" id="PS00067">
    <property type="entry name" value="3HCDH"/>
    <property type="match status" value="1"/>
</dbReference>
<evidence type="ECO:0000256" key="3">
    <source>
        <dbReference type="ARBA" id="ARBA00023002"/>
    </source>
</evidence>
<reference evidence="9" key="1">
    <citation type="submission" date="2021-01" db="EMBL/GenBank/DDBJ databases">
        <title>Whole genome shotgun sequence of Actinocatenispora rupis NBRC 107355.</title>
        <authorList>
            <person name="Komaki H."/>
            <person name="Tamura T."/>
        </authorList>
    </citation>
    <scope>NUCLEOTIDE SEQUENCE</scope>
    <source>
        <strain evidence="9">NBRC 107355</strain>
    </source>
</reference>
<dbReference type="SUPFAM" id="SSF48179">
    <property type="entry name" value="6-phosphogluconate dehydrogenase C-terminal domain-like"/>
    <property type="match status" value="1"/>
</dbReference>
<name>A0A8J3JER5_9ACTN</name>
<dbReference type="RefSeq" id="WP_203663623.1">
    <property type="nucleotide sequence ID" value="NZ_BAAAZM010000021.1"/>
</dbReference>
<dbReference type="PANTHER" id="PTHR48075">
    <property type="entry name" value="3-HYDROXYACYL-COA DEHYDROGENASE FAMILY PROTEIN"/>
    <property type="match status" value="1"/>
</dbReference>
<organism evidence="9 10">
    <name type="scientific">Actinocatenispora rupis</name>
    <dbReference type="NCBI Taxonomy" id="519421"/>
    <lineage>
        <taxon>Bacteria</taxon>
        <taxon>Bacillati</taxon>
        <taxon>Actinomycetota</taxon>
        <taxon>Actinomycetes</taxon>
        <taxon>Micromonosporales</taxon>
        <taxon>Micromonosporaceae</taxon>
        <taxon>Actinocatenispora</taxon>
    </lineage>
</organism>
<comment type="similarity">
    <text evidence="2">Belongs to the 3-hydroxyacyl-CoA dehydrogenase family.</text>
</comment>
<proteinExistence type="inferred from homology"/>
<keyword evidence="3" id="KW-0560">Oxidoreductase</keyword>
<evidence type="ECO:0000256" key="1">
    <source>
        <dbReference type="ARBA" id="ARBA00005086"/>
    </source>
</evidence>
<feature type="compositionally biased region" description="Polar residues" evidence="6">
    <location>
        <begin position="1"/>
        <end position="14"/>
    </location>
</feature>
<feature type="region of interest" description="Disordered" evidence="6">
    <location>
        <begin position="1"/>
        <end position="54"/>
    </location>
</feature>
<dbReference type="Gene3D" id="3.40.50.720">
    <property type="entry name" value="NAD(P)-binding Rossmann-like Domain"/>
    <property type="match status" value="1"/>
</dbReference>
<accession>A0A8J3JER5</accession>
<dbReference type="Proteomes" id="UP000612808">
    <property type="component" value="Unassembled WGS sequence"/>
</dbReference>
<dbReference type="GO" id="GO:0006635">
    <property type="term" value="P:fatty acid beta-oxidation"/>
    <property type="evidence" value="ECO:0007669"/>
    <property type="project" value="TreeGrafter"/>
</dbReference>
<feature type="domain" description="3-hydroxyacyl-CoA dehydrogenase NAD binding" evidence="8">
    <location>
        <begin position="57"/>
        <end position="225"/>
    </location>
</feature>
<dbReference type="InterPro" id="IPR006180">
    <property type="entry name" value="3-OHacyl-CoA_DH_CS"/>
</dbReference>
<keyword evidence="5" id="KW-0520">NAD</keyword>
<evidence type="ECO:0000259" key="7">
    <source>
        <dbReference type="Pfam" id="PF00725"/>
    </source>
</evidence>
<evidence type="ECO:0000313" key="9">
    <source>
        <dbReference type="EMBL" id="GID15354.1"/>
    </source>
</evidence>
<feature type="binding site" evidence="5">
    <location>
        <position position="186"/>
    </location>
    <ligand>
        <name>NAD(+)</name>
        <dbReference type="ChEBI" id="CHEBI:57540"/>
    </ligand>
</feature>